<dbReference type="EMBL" id="JWZT01000328">
    <property type="protein sequence ID" value="KII74676.1"/>
    <property type="molecule type" value="Genomic_DNA"/>
</dbReference>
<protein>
    <submittedName>
        <fullName evidence="1">Uncharacterized protein</fullName>
    </submittedName>
</protein>
<accession>A0A0C2N4X7</accession>
<name>A0A0C2N4X7_THEKT</name>
<sequence length="131" mass="14730">MHPLPIYDLTHLAFSFDTPSLALTDGAHEWELSIWALFLRSLIIYFRNVRFVPHLFGGIFIAVSDWAVSGAHEEVLYYVDSVSLKPDLANAFLSYLFFGNMLFTGSGSISDGLIFNRPPRTSPFKSPARSQ</sequence>
<reference evidence="1 2" key="1">
    <citation type="journal article" date="2014" name="Genome Biol. Evol.">
        <title>The genome of the myxosporean Thelohanellus kitauei shows adaptations to nutrient acquisition within its fish host.</title>
        <authorList>
            <person name="Yang Y."/>
            <person name="Xiong J."/>
            <person name="Zhou Z."/>
            <person name="Huo F."/>
            <person name="Miao W."/>
            <person name="Ran C."/>
            <person name="Liu Y."/>
            <person name="Zhang J."/>
            <person name="Feng J."/>
            <person name="Wang M."/>
            <person name="Wang M."/>
            <person name="Wang L."/>
            <person name="Yao B."/>
        </authorList>
    </citation>
    <scope>NUCLEOTIDE SEQUENCE [LARGE SCALE GENOMIC DNA]</scope>
    <source>
        <strain evidence="1">Wuqing</strain>
    </source>
</reference>
<organism evidence="1 2">
    <name type="scientific">Thelohanellus kitauei</name>
    <name type="common">Myxosporean</name>
    <dbReference type="NCBI Taxonomy" id="669202"/>
    <lineage>
        <taxon>Eukaryota</taxon>
        <taxon>Metazoa</taxon>
        <taxon>Cnidaria</taxon>
        <taxon>Myxozoa</taxon>
        <taxon>Myxosporea</taxon>
        <taxon>Bivalvulida</taxon>
        <taxon>Platysporina</taxon>
        <taxon>Myxobolidae</taxon>
        <taxon>Thelohanellus</taxon>
    </lineage>
</organism>
<gene>
    <name evidence="1" type="ORF">RF11_06622</name>
</gene>
<evidence type="ECO:0000313" key="1">
    <source>
        <dbReference type="EMBL" id="KII74676.1"/>
    </source>
</evidence>
<dbReference type="Proteomes" id="UP000031668">
    <property type="component" value="Unassembled WGS sequence"/>
</dbReference>
<proteinExistence type="predicted"/>
<evidence type="ECO:0000313" key="2">
    <source>
        <dbReference type="Proteomes" id="UP000031668"/>
    </source>
</evidence>
<dbReference type="AlphaFoldDB" id="A0A0C2N4X7"/>
<keyword evidence="2" id="KW-1185">Reference proteome</keyword>
<comment type="caution">
    <text evidence="1">The sequence shown here is derived from an EMBL/GenBank/DDBJ whole genome shotgun (WGS) entry which is preliminary data.</text>
</comment>